<evidence type="ECO:0000313" key="3">
    <source>
        <dbReference type="Proteomes" id="UP001634007"/>
    </source>
</evidence>
<feature type="compositionally biased region" description="Basic and acidic residues" evidence="1">
    <location>
        <begin position="213"/>
        <end position="224"/>
    </location>
</feature>
<gene>
    <name evidence="2" type="ORF">ACJRO7_019330</name>
</gene>
<proteinExistence type="predicted"/>
<comment type="caution">
    <text evidence="2">The sequence shown here is derived from an EMBL/GenBank/DDBJ whole genome shotgun (WGS) entry which is preliminary data.</text>
</comment>
<dbReference type="Proteomes" id="UP001634007">
    <property type="component" value="Unassembled WGS sequence"/>
</dbReference>
<accession>A0ABD3KHI1</accession>
<sequence>MSDMEVAEDIKVAPHQDRPKEGSAETKDGIVEDKIIPHFEDEHSPEDLKDKGLQIETKKGTIKKEYKAQNVRNAAESQKDPVKKPKEAAKQKAKVTVPQPFSLATERRMSQERRAPVDFSSPTEKRTPGERRGSVDFNNTQPKLSKSRSLNKPHTPKPGHENSAAAATIKRTLTSKVSGRQDDNKEEVGVKNQRKMKAVKEEKSNSQVPMKQQEQKGETAETRKLGKSSTFKALPLPSFYHKNDPAAKPSTKKASSPSPRSPPHGQRSKHPNSASDAQKKTVTNSAKQTINKLLKSTRKALNPSKETVKTVVATA</sequence>
<feature type="compositionally biased region" description="Basic and acidic residues" evidence="1">
    <location>
        <begin position="105"/>
        <end position="116"/>
    </location>
</feature>
<feature type="compositionally biased region" description="Basic residues" evidence="1">
    <location>
        <begin position="145"/>
        <end position="157"/>
    </location>
</feature>
<dbReference type="AlphaFoldDB" id="A0ABD3KHI1"/>
<feature type="compositionally biased region" description="Basic and acidic residues" evidence="1">
    <location>
        <begin position="8"/>
        <end position="67"/>
    </location>
</feature>
<name>A0ABD3KHI1_EUCGL</name>
<feature type="compositionally biased region" description="Polar residues" evidence="1">
    <location>
        <begin position="271"/>
        <end position="291"/>
    </location>
</feature>
<feature type="compositionally biased region" description="Basic and acidic residues" evidence="1">
    <location>
        <begin position="123"/>
        <end position="134"/>
    </location>
</feature>
<feature type="compositionally biased region" description="Basic and acidic residues" evidence="1">
    <location>
        <begin position="179"/>
        <end position="189"/>
    </location>
</feature>
<evidence type="ECO:0000256" key="1">
    <source>
        <dbReference type="SAM" id="MobiDB-lite"/>
    </source>
</evidence>
<dbReference type="EMBL" id="JBJKBG010000005">
    <property type="protein sequence ID" value="KAL3737789.1"/>
    <property type="molecule type" value="Genomic_DNA"/>
</dbReference>
<feature type="compositionally biased region" description="Low complexity" evidence="1">
    <location>
        <begin position="246"/>
        <end position="258"/>
    </location>
</feature>
<keyword evidence="3" id="KW-1185">Reference proteome</keyword>
<feature type="compositionally biased region" description="Basic and acidic residues" evidence="1">
    <location>
        <begin position="77"/>
        <end position="90"/>
    </location>
</feature>
<protein>
    <submittedName>
        <fullName evidence="2">Uncharacterized protein</fullName>
    </submittedName>
</protein>
<reference evidence="2 3" key="1">
    <citation type="submission" date="2024-11" db="EMBL/GenBank/DDBJ databases">
        <title>Chromosome-level genome assembly of Eucalyptus globulus Labill. provides insights into its genome evolution.</title>
        <authorList>
            <person name="Li X."/>
        </authorList>
    </citation>
    <scope>NUCLEOTIDE SEQUENCE [LARGE SCALE GENOMIC DNA]</scope>
    <source>
        <strain evidence="2">CL2024</strain>
        <tissue evidence="2">Fresh tender leaves</tissue>
    </source>
</reference>
<feature type="region of interest" description="Disordered" evidence="1">
    <location>
        <begin position="1"/>
        <end position="315"/>
    </location>
</feature>
<evidence type="ECO:0000313" key="2">
    <source>
        <dbReference type="EMBL" id="KAL3737789.1"/>
    </source>
</evidence>
<organism evidence="2 3">
    <name type="scientific">Eucalyptus globulus</name>
    <name type="common">Tasmanian blue gum</name>
    <dbReference type="NCBI Taxonomy" id="34317"/>
    <lineage>
        <taxon>Eukaryota</taxon>
        <taxon>Viridiplantae</taxon>
        <taxon>Streptophyta</taxon>
        <taxon>Embryophyta</taxon>
        <taxon>Tracheophyta</taxon>
        <taxon>Spermatophyta</taxon>
        <taxon>Magnoliopsida</taxon>
        <taxon>eudicotyledons</taxon>
        <taxon>Gunneridae</taxon>
        <taxon>Pentapetalae</taxon>
        <taxon>rosids</taxon>
        <taxon>malvids</taxon>
        <taxon>Myrtales</taxon>
        <taxon>Myrtaceae</taxon>
        <taxon>Myrtoideae</taxon>
        <taxon>Eucalypteae</taxon>
        <taxon>Eucalyptus</taxon>
    </lineage>
</organism>